<evidence type="ECO:0000313" key="10">
    <source>
        <dbReference type="Proteomes" id="UP000017836"/>
    </source>
</evidence>
<dbReference type="GO" id="GO:0005634">
    <property type="term" value="C:nucleus"/>
    <property type="evidence" value="ECO:0007669"/>
    <property type="project" value="UniProtKB-SubCell"/>
</dbReference>
<dbReference type="SMART" id="SM00451">
    <property type="entry name" value="ZnF_U1"/>
    <property type="match status" value="2"/>
</dbReference>
<keyword evidence="5" id="KW-0862">Zinc</keyword>
<evidence type="ECO:0000256" key="4">
    <source>
        <dbReference type="ARBA" id="ARBA00022771"/>
    </source>
</evidence>
<dbReference type="AlphaFoldDB" id="W1PEQ5"/>
<evidence type="ECO:0000256" key="7">
    <source>
        <dbReference type="SAM" id="MobiDB-lite"/>
    </source>
</evidence>
<evidence type="ECO:0000259" key="8">
    <source>
        <dbReference type="SMART" id="SM00451"/>
    </source>
</evidence>
<dbReference type="GO" id="GO:0003676">
    <property type="term" value="F:nucleic acid binding"/>
    <property type="evidence" value="ECO:0007669"/>
    <property type="project" value="InterPro"/>
</dbReference>
<keyword evidence="10" id="KW-1185">Reference proteome</keyword>
<feature type="compositionally biased region" description="Low complexity" evidence="7">
    <location>
        <begin position="14"/>
        <end position="36"/>
    </location>
</feature>
<dbReference type="PANTHER" id="PTHR46144">
    <property type="entry name" value="ZINC FINGER PROTEIN 385B-LIKE"/>
    <property type="match status" value="1"/>
</dbReference>
<dbReference type="KEGG" id="atr:18433731"/>
<dbReference type="Gramene" id="ERN05550">
    <property type="protein sequence ID" value="ERN05550"/>
    <property type="gene ID" value="AMTR_s00007p00265530"/>
</dbReference>
<organism evidence="9 10">
    <name type="scientific">Amborella trichopoda</name>
    <dbReference type="NCBI Taxonomy" id="13333"/>
    <lineage>
        <taxon>Eukaryota</taxon>
        <taxon>Viridiplantae</taxon>
        <taxon>Streptophyta</taxon>
        <taxon>Embryophyta</taxon>
        <taxon>Tracheophyta</taxon>
        <taxon>Spermatophyta</taxon>
        <taxon>Magnoliopsida</taxon>
        <taxon>Amborellales</taxon>
        <taxon>Amborellaceae</taxon>
        <taxon>Amborella</taxon>
    </lineage>
</organism>
<protein>
    <recommendedName>
        <fullName evidence="8">U1-type domain-containing protein</fullName>
    </recommendedName>
</protein>
<accession>W1PEQ5</accession>
<gene>
    <name evidence="9" type="ORF">AMTR_s00007p00265530</name>
</gene>
<comment type="subcellular location">
    <subcellularLocation>
        <location evidence="1">Nucleus</location>
    </subcellularLocation>
</comment>
<dbReference type="InterPro" id="IPR051868">
    <property type="entry name" value="ZN346_ZMAT4"/>
</dbReference>
<dbReference type="OrthoDB" id="434647at2759"/>
<dbReference type="InterPro" id="IPR013087">
    <property type="entry name" value="Znf_C2H2_type"/>
</dbReference>
<dbReference type="HOGENOM" id="CLU_790734_0_0_1"/>
<dbReference type="EMBL" id="KI394011">
    <property type="protein sequence ID" value="ERN05550.1"/>
    <property type="molecule type" value="Genomic_DNA"/>
</dbReference>
<evidence type="ECO:0000256" key="5">
    <source>
        <dbReference type="ARBA" id="ARBA00022833"/>
    </source>
</evidence>
<dbReference type="Pfam" id="PF12874">
    <property type="entry name" value="zf-met"/>
    <property type="match status" value="2"/>
</dbReference>
<keyword evidence="6" id="KW-0539">Nucleus</keyword>
<feature type="domain" description="U1-type" evidence="8">
    <location>
        <begin position="169"/>
        <end position="203"/>
    </location>
</feature>
<dbReference type="SUPFAM" id="SSF57667">
    <property type="entry name" value="beta-beta-alpha zinc fingers"/>
    <property type="match status" value="2"/>
</dbReference>
<keyword evidence="2" id="KW-0479">Metal-binding</keyword>
<feature type="domain" description="U1-type" evidence="8">
    <location>
        <begin position="260"/>
        <end position="294"/>
    </location>
</feature>
<feature type="region of interest" description="Disordered" evidence="7">
    <location>
        <begin position="210"/>
        <end position="237"/>
    </location>
</feature>
<evidence type="ECO:0000256" key="1">
    <source>
        <dbReference type="ARBA" id="ARBA00004123"/>
    </source>
</evidence>
<dbReference type="PANTHER" id="PTHR46144:SF6">
    <property type="entry name" value="C2H2-TYPE DOMAIN-CONTAINING PROTEIN"/>
    <property type="match status" value="1"/>
</dbReference>
<feature type="region of interest" description="Disordered" evidence="7">
    <location>
        <begin position="1"/>
        <end position="38"/>
    </location>
</feature>
<dbReference type="eggNOG" id="ENOG502RZ9K">
    <property type="taxonomic scope" value="Eukaryota"/>
</dbReference>
<keyword evidence="4" id="KW-0863">Zinc-finger</keyword>
<keyword evidence="3" id="KW-0677">Repeat</keyword>
<evidence type="ECO:0000256" key="3">
    <source>
        <dbReference type="ARBA" id="ARBA00022737"/>
    </source>
</evidence>
<dbReference type="GO" id="GO:0008270">
    <property type="term" value="F:zinc ion binding"/>
    <property type="evidence" value="ECO:0007669"/>
    <property type="project" value="UniProtKB-KW"/>
</dbReference>
<evidence type="ECO:0000256" key="2">
    <source>
        <dbReference type="ARBA" id="ARBA00022723"/>
    </source>
</evidence>
<reference evidence="10" key="1">
    <citation type="journal article" date="2013" name="Science">
        <title>The Amborella genome and the evolution of flowering plants.</title>
        <authorList>
            <consortium name="Amborella Genome Project"/>
        </authorList>
    </citation>
    <scope>NUCLEOTIDE SEQUENCE [LARGE SCALE GENOMIC DNA]</scope>
</reference>
<evidence type="ECO:0000256" key="6">
    <source>
        <dbReference type="ARBA" id="ARBA00023242"/>
    </source>
</evidence>
<dbReference type="Proteomes" id="UP000017836">
    <property type="component" value="Unassembled WGS sequence"/>
</dbReference>
<dbReference type="InterPro" id="IPR036236">
    <property type="entry name" value="Znf_C2H2_sf"/>
</dbReference>
<dbReference type="InterPro" id="IPR003604">
    <property type="entry name" value="Matrin/U1-like-C_Znf_C2H2"/>
</dbReference>
<feature type="region of interest" description="Disordered" evidence="7">
    <location>
        <begin position="52"/>
        <end position="71"/>
    </location>
</feature>
<evidence type="ECO:0000313" key="9">
    <source>
        <dbReference type="EMBL" id="ERN05550.1"/>
    </source>
</evidence>
<sequence>MDYRGGPPAHPHQIHPLPLHQPYHPHHSSYPNPNIHQPYEYAVVPPPLGLAHNGPHYSTPPPLPSQSIDYPHSSYSLRPSHIDPYAPMAPSTMNPYNPHPGFQGQALVPVAMPPNVEYHVKEFGVDPLASGPALRLPNGPGPNPFVWNEPNYGFYNREFPKKIKKTKVVQSVWCAICKIDCTSKDVLIEHEKGRKHLKNLNKLVEMANATNKERKTDPEEELEPEVESRNAKKRKRMKAAVKEALDTKKKKIMEGGAAADEVMECKLCGTVCNSKTVYIFHIQGKRHAMQVKKAAEKGK</sequence>
<dbReference type="Gene3D" id="3.30.160.60">
    <property type="entry name" value="Classic Zinc Finger"/>
    <property type="match status" value="2"/>
</dbReference>
<proteinExistence type="predicted"/>
<name>W1PEQ5_AMBTC</name>